<sequence length="128" mass="14330">MPPSLKFRASQIRKSGDHINDAVNLWSDAPAILDGALLPENCFGTIGEELGLRQEYEKSRAQTILKLIDGTNALIQNREGLYTTAARYEHAEVKTTHEAKQAGLSHRPDLGSERDDYESRYGWARDDS</sequence>
<accession>A0ABP8UI62</accession>
<name>A0ABP8UI62_9ACTN</name>
<keyword evidence="3" id="KW-1185">Reference proteome</keyword>
<dbReference type="Proteomes" id="UP001501442">
    <property type="component" value="Unassembled WGS sequence"/>
</dbReference>
<organism evidence="2 3">
    <name type="scientific">Actinoallomurus vinaceus</name>
    <dbReference type="NCBI Taxonomy" id="1080074"/>
    <lineage>
        <taxon>Bacteria</taxon>
        <taxon>Bacillati</taxon>
        <taxon>Actinomycetota</taxon>
        <taxon>Actinomycetes</taxon>
        <taxon>Streptosporangiales</taxon>
        <taxon>Thermomonosporaceae</taxon>
        <taxon>Actinoallomurus</taxon>
    </lineage>
</organism>
<dbReference type="EMBL" id="BAABHK010000008">
    <property type="protein sequence ID" value="GAA4630568.1"/>
    <property type="molecule type" value="Genomic_DNA"/>
</dbReference>
<proteinExistence type="predicted"/>
<evidence type="ECO:0000313" key="2">
    <source>
        <dbReference type="EMBL" id="GAA4630568.1"/>
    </source>
</evidence>
<evidence type="ECO:0000256" key="1">
    <source>
        <dbReference type="SAM" id="MobiDB-lite"/>
    </source>
</evidence>
<evidence type="ECO:0000313" key="3">
    <source>
        <dbReference type="Proteomes" id="UP001501442"/>
    </source>
</evidence>
<gene>
    <name evidence="2" type="ORF">GCM10023196_056430</name>
</gene>
<feature type="region of interest" description="Disordered" evidence="1">
    <location>
        <begin position="94"/>
        <end position="128"/>
    </location>
</feature>
<reference evidence="3" key="1">
    <citation type="journal article" date="2019" name="Int. J. Syst. Evol. Microbiol.">
        <title>The Global Catalogue of Microorganisms (GCM) 10K type strain sequencing project: providing services to taxonomists for standard genome sequencing and annotation.</title>
        <authorList>
            <consortium name="The Broad Institute Genomics Platform"/>
            <consortium name="The Broad Institute Genome Sequencing Center for Infectious Disease"/>
            <person name="Wu L."/>
            <person name="Ma J."/>
        </authorList>
    </citation>
    <scope>NUCLEOTIDE SEQUENCE [LARGE SCALE GENOMIC DNA]</scope>
    <source>
        <strain evidence="3">JCM 17939</strain>
    </source>
</reference>
<comment type="caution">
    <text evidence="2">The sequence shown here is derived from an EMBL/GenBank/DDBJ whole genome shotgun (WGS) entry which is preliminary data.</text>
</comment>
<dbReference type="RefSeq" id="WP_345434096.1">
    <property type="nucleotide sequence ID" value="NZ_BAABHK010000008.1"/>
</dbReference>
<protein>
    <submittedName>
        <fullName evidence="2">Uncharacterized protein</fullName>
    </submittedName>
</protein>